<feature type="transmembrane region" description="Helical" evidence="12">
    <location>
        <begin position="392"/>
        <end position="414"/>
    </location>
</feature>
<organism evidence="14 15">
    <name type="scientific">Streptomyces scabichelini</name>
    <dbReference type="NCBI Taxonomy" id="2711217"/>
    <lineage>
        <taxon>Bacteria</taxon>
        <taxon>Bacillati</taxon>
        <taxon>Actinomycetota</taxon>
        <taxon>Actinomycetes</taxon>
        <taxon>Kitasatosporales</taxon>
        <taxon>Streptomycetaceae</taxon>
        <taxon>Streptomyces</taxon>
    </lineage>
</organism>
<evidence type="ECO:0000256" key="2">
    <source>
        <dbReference type="ARBA" id="ARBA00008240"/>
    </source>
</evidence>
<feature type="region of interest" description="Disordered" evidence="11">
    <location>
        <begin position="479"/>
        <end position="507"/>
    </location>
</feature>
<dbReference type="PROSITE" id="PS00216">
    <property type="entry name" value="SUGAR_TRANSPORT_1"/>
    <property type="match status" value="1"/>
</dbReference>
<evidence type="ECO:0000256" key="6">
    <source>
        <dbReference type="ARBA" id="ARBA00022847"/>
    </source>
</evidence>
<keyword evidence="8 12" id="KW-0472">Membrane</keyword>
<feature type="transmembrane region" description="Helical" evidence="12">
    <location>
        <begin position="456"/>
        <end position="473"/>
    </location>
</feature>
<evidence type="ECO:0000256" key="9">
    <source>
        <dbReference type="ARBA" id="ARBA00037295"/>
    </source>
</evidence>
<gene>
    <name evidence="14" type="ORF">G5C60_33270</name>
</gene>
<dbReference type="AlphaFoldDB" id="A0A6G4VEL9"/>
<sequence>MSKASKESKEPEERSPTAADPAAVRRHPTLFRAIRRRKNPRLRRSDITVTDDRAVKRAVKAASLGNAMEWFDFGIYSYLAATIGRVFFPSGNDTAQLLSSFATFAVAFLVRPLGGMVFGPMGDRIGRKKVLALTMILMAVGTLAIGLIPSYDVIGFWAPVLLILFRLLQGFSTGGEYGGASTFIAEYAPDKRRGFFGSFLELGTLAGYSGAAGLVTALTAWLGSDTMDAWGWRIPFLVAGPLGLIGLYLRLRLDDTPAFLKLEDGNVHVTEAADRVETTARSDLARIFRRHWPTLVLCVALVGAYNVNNYMLLSYMPTYLSDELDYPETHGLLLLVITMVLLMLIINQVGRLSDHFGRRPVLMTGMLGFFVLAAPAFLLVQQGSLAAVSAGMLMLGLSLVCLLGTMSAALPALFPTPVRYGSLSVGYNLAVSLFGGTTPLVITALISTTGSDMMPAYYSMAAALIGVLAVATMKETARKPLAGSPPSVQTQKEAAELVEEQTSTPRF</sequence>
<keyword evidence="3" id="KW-0813">Transport</keyword>
<dbReference type="FunFam" id="1.20.1250.20:FF:000001">
    <property type="entry name" value="Dicarboxylate MFS transporter"/>
    <property type="match status" value="1"/>
</dbReference>
<evidence type="ECO:0000256" key="12">
    <source>
        <dbReference type="SAM" id="Phobius"/>
    </source>
</evidence>
<feature type="transmembrane region" description="Helical" evidence="12">
    <location>
        <begin position="195"/>
        <end position="222"/>
    </location>
</feature>
<evidence type="ECO:0000313" key="15">
    <source>
        <dbReference type="Proteomes" id="UP000472335"/>
    </source>
</evidence>
<reference evidence="14 15" key="1">
    <citation type="submission" date="2020-02" db="EMBL/GenBank/DDBJ databases">
        <title>Whole-genome analyses of novel actinobacteria.</title>
        <authorList>
            <person name="Sahin N."/>
            <person name="Gencbay T."/>
        </authorList>
    </citation>
    <scope>NUCLEOTIDE SEQUENCE [LARGE SCALE GENOMIC DNA]</scope>
    <source>
        <strain evidence="14 15">HC44</strain>
    </source>
</reference>
<dbReference type="SUPFAM" id="SSF103473">
    <property type="entry name" value="MFS general substrate transporter"/>
    <property type="match status" value="1"/>
</dbReference>
<dbReference type="CDD" id="cd17366">
    <property type="entry name" value="MFS_ProP"/>
    <property type="match status" value="1"/>
</dbReference>
<dbReference type="EMBL" id="JAAKZY010000137">
    <property type="protein sequence ID" value="NGO12345.1"/>
    <property type="molecule type" value="Genomic_DNA"/>
</dbReference>
<feature type="domain" description="Major facilitator superfamily (MFS) profile" evidence="13">
    <location>
        <begin position="58"/>
        <end position="478"/>
    </location>
</feature>
<dbReference type="RefSeq" id="WP_165264739.1">
    <property type="nucleotide sequence ID" value="NZ_JAAKZY010000137.1"/>
</dbReference>
<evidence type="ECO:0000256" key="3">
    <source>
        <dbReference type="ARBA" id="ARBA00022448"/>
    </source>
</evidence>
<comment type="subcellular location">
    <subcellularLocation>
        <location evidence="1">Cell membrane</location>
        <topology evidence="1">Multi-pass membrane protein</topology>
    </subcellularLocation>
</comment>
<feature type="transmembrane region" description="Helical" evidence="12">
    <location>
        <begin position="234"/>
        <end position="251"/>
    </location>
</feature>
<keyword evidence="7 12" id="KW-1133">Transmembrane helix</keyword>
<evidence type="ECO:0000256" key="1">
    <source>
        <dbReference type="ARBA" id="ARBA00004651"/>
    </source>
</evidence>
<dbReference type="PROSITE" id="PS50850">
    <property type="entry name" value="MFS"/>
    <property type="match status" value="1"/>
</dbReference>
<keyword evidence="5 12" id="KW-0812">Transmembrane</keyword>
<keyword evidence="6" id="KW-0769">Symport</keyword>
<dbReference type="GO" id="GO:0005886">
    <property type="term" value="C:plasma membrane"/>
    <property type="evidence" value="ECO:0007669"/>
    <property type="project" value="UniProtKB-SubCell"/>
</dbReference>
<evidence type="ECO:0000256" key="8">
    <source>
        <dbReference type="ARBA" id="ARBA00023136"/>
    </source>
</evidence>
<keyword evidence="4" id="KW-1003">Cell membrane</keyword>
<evidence type="ECO:0000256" key="5">
    <source>
        <dbReference type="ARBA" id="ARBA00022692"/>
    </source>
</evidence>
<feature type="transmembrane region" description="Helical" evidence="12">
    <location>
        <begin position="292"/>
        <end position="311"/>
    </location>
</feature>
<comment type="function">
    <text evidence="9">May be a proton symporter involved in the uptake of osmolytes such as proline and glycine betaine.</text>
</comment>
<dbReference type="InterPro" id="IPR036259">
    <property type="entry name" value="MFS_trans_sf"/>
</dbReference>
<dbReference type="InterPro" id="IPR005829">
    <property type="entry name" value="Sugar_transporter_CS"/>
</dbReference>
<evidence type="ECO:0000256" key="7">
    <source>
        <dbReference type="ARBA" id="ARBA00022989"/>
    </source>
</evidence>
<keyword evidence="15" id="KW-1185">Reference proteome</keyword>
<evidence type="ECO:0000256" key="11">
    <source>
        <dbReference type="SAM" id="MobiDB-lite"/>
    </source>
</evidence>
<feature type="transmembrane region" description="Helical" evidence="12">
    <location>
        <begin position="94"/>
        <end position="118"/>
    </location>
</feature>
<feature type="transmembrane region" description="Helical" evidence="12">
    <location>
        <begin position="331"/>
        <end position="349"/>
    </location>
</feature>
<comment type="similarity">
    <text evidence="2">Belongs to the major facilitator superfamily. Metabolite:H+ Symporter (MHS) family (TC 2.A.1.6) family.</text>
</comment>
<protein>
    <recommendedName>
        <fullName evidence="10">Putative proline/betaine transporter</fullName>
    </recommendedName>
</protein>
<dbReference type="PANTHER" id="PTHR43528:SF1">
    <property type="entry name" value="ALPHA-KETOGLUTARATE PERMEASE"/>
    <property type="match status" value="1"/>
</dbReference>
<dbReference type="PANTHER" id="PTHR43528">
    <property type="entry name" value="ALPHA-KETOGLUTARATE PERMEASE"/>
    <property type="match status" value="1"/>
</dbReference>
<dbReference type="Proteomes" id="UP000472335">
    <property type="component" value="Unassembled WGS sequence"/>
</dbReference>
<feature type="transmembrane region" description="Helical" evidence="12">
    <location>
        <begin position="361"/>
        <end position="380"/>
    </location>
</feature>
<feature type="transmembrane region" description="Helical" evidence="12">
    <location>
        <begin position="70"/>
        <end position="88"/>
    </location>
</feature>
<evidence type="ECO:0000256" key="4">
    <source>
        <dbReference type="ARBA" id="ARBA00022475"/>
    </source>
</evidence>
<dbReference type="Pfam" id="PF00083">
    <property type="entry name" value="Sugar_tr"/>
    <property type="match status" value="1"/>
</dbReference>
<comment type="caution">
    <text evidence="14">The sequence shown here is derived from an EMBL/GenBank/DDBJ whole genome shotgun (WGS) entry which is preliminary data.</text>
</comment>
<name>A0A6G4VEL9_9ACTN</name>
<dbReference type="InterPro" id="IPR020846">
    <property type="entry name" value="MFS_dom"/>
</dbReference>
<accession>A0A6G4VEL9</accession>
<dbReference type="InterPro" id="IPR051084">
    <property type="entry name" value="H+-coupled_symporters"/>
</dbReference>
<proteinExistence type="inferred from homology"/>
<dbReference type="InterPro" id="IPR005828">
    <property type="entry name" value="MFS_sugar_transport-like"/>
</dbReference>
<feature type="transmembrane region" description="Helical" evidence="12">
    <location>
        <begin position="426"/>
        <end position="450"/>
    </location>
</feature>
<dbReference type="GO" id="GO:0015293">
    <property type="term" value="F:symporter activity"/>
    <property type="evidence" value="ECO:0007669"/>
    <property type="project" value="UniProtKB-KW"/>
</dbReference>
<feature type="transmembrane region" description="Helical" evidence="12">
    <location>
        <begin position="130"/>
        <end position="148"/>
    </location>
</feature>
<dbReference type="PROSITE" id="PS00217">
    <property type="entry name" value="SUGAR_TRANSPORT_2"/>
    <property type="match status" value="1"/>
</dbReference>
<feature type="compositionally biased region" description="Basic and acidic residues" evidence="11">
    <location>
        <begin position="1"/>
        <end position="15"/>
    </location>
</feature>
<evidence type="ECO:0000259" key="13">
    <source>
        <dbReference type="PROSITE" id="PS50850"/>
    </source>
</evidence>
<dbReference type="Gene3D" id="1.20.1250.20">
    <property type="entry name" value="MFS general substrate transporter like domains"/>
    <property type="match status" value="2"/>
</dbReference>
<feature type="region of interest" description="Disordered" evidence="11">
    <location>
        <begin position="1"/>
        <end position="24"/>
    </location>
</feature>
<evidence type="ECO:0000313" key="14">
    <source>
        <dbReference type="EMBL" id="NGO12345.1"/>
    </source>
</evidence>
<feature type="transmembrane region" description="Helical" evidence="12">
    <location>
        <begin position="154"/>
        <end position="174"/>
    </location>
</feature>
<evidence type="ECO:0000256" key="10">
    <source>
        <dbReference type="ARBA" id="ARBA00039918"/>
    </source>
</evidence>